<evidence type="ECO:0000259" key="2">
    <source>
        <dbReference type="PROSITE" id="PS50106"/>
    </source>
</evidence>
<dbReference type="InterPro" id="IPR021109">
    <property type="entry name" value="Peptidase_aspartic_dom_sf"/>
</dbReference>
<dbReference type="SMART" id="SM00228">
    <property type="entry name" value="PDZ"/>
    <property type="match status" value="1"/>
</dbReference>
<accession>A0A9D9HRM5</accession>
<feature type="domain" description="PDZ" evidence="2">
    <location>
        <begin position="311"/>
        <end position="371"/>
    </location>
</feature>
<dbReference type="Proteomes" id="UP000823641">
    <property type="component" value="Unassembled WGS sequence"/>
</dbReference>
<dbReference type="Gene3D" id="2.30.42.10">
    <property type="match status" value="1"/>
</dbReference>
<proteinExistence type="predicted"/>
<reference evidence="3" key="2">
    <citation type="journal article" date="2021" name="PeerJ">
        <title>Extensive microbial diversity within the chicken gut microbiome revealed by metagenomics and culture.</title>
        <authorList>
            <person name="Gilroy R."/>
            <person name="Ravi A."/>
            <person name="Getino M."/>
            <person name="Pursley I."/>
            <person name="Horton D.L."/>
            <person name="Alikhan N.F."/>
            <person name="Baker D."/>
            <person name="Gharbi K."/>
            <person name="Hall N."/>
            <person name="Watson M."/>
            <person name="Adriaenssens E.M."/>
            <person name="Foster-Nyarko E."/>
            <person name="Jarju S."/>
            <person name="Secka A."/>
            <person name="Antonio M."/>
            <person name="Oren A."/>
            <person name="Chaudhuri R.R."/>
            <person name="La Ragione R."/>
            <person name="Hildebrand F."/>
            <person name="Pallen M.J."/>
        </authorList>
    </citation>
    <scope>NUCLEOTIDE SEQUENCE</scope>
    <source>
        <strain evidence="3">G3-3990</strain>
    </source>
</reference>
<keyword evidence="1" id="KW-0472">Membrane</keyword>
<dbReference type="InterPro" id="IPR036034">
    <property type="entry name" value="PDZ_sf"/>
</dbReference>
<name>A0A9D9HRM5_9BACT</name>
<sequence>MELKKIISNSLKVLLILLIIVLAYFVYLVVWTYQFHANQDKIVENVDSVFYQTSQIIRDPNGYFGVAATVNGLYTDTLLFDTQASTSLAKQETLDLYGAEYWRRKPMPTFNFYKQVYFSKLYRVNNITLGDCTLEKVIFTSVPKDNGMYNALYRPVLGRTIMENMVWKFDMDNNEMTIFSLKNKEKLKQETTGFTLVEDGVNNLPLCSEQTDSLNLMLDLGSNYDVIIDKDVYEKLRQHHVPRKYVNFRREGLTDTIAEFSGITMYCNGVAVPNCVLDYIPSINKNVAGNLFAGKMNFILAGENLYIKQRTNTLLNDCNGFPALGLGINIRNGSICITALEINGPAEKSGLMLGDKVIAVNNGTVSVNAMSVSNGKLEKYVQQTNSLTLEIERNGKRQTFNVTRESE</sequence>
<reference evidence="3" key="1">
    <citation type="submission" date="2020-10" db="EMBL/GenBank/DDBJ databases">
        <authorList>
            <person name="Gilroy R."/>
        </authorList>
    </citation>
    <scope>NUCLEOTIDE SEQUENCE</scope>
    <source>
        <strain evidence="3">G3-3990</strain>
    </source>
</reference>
<dbReference type="AlphaFoldDB" id="A0A9D9HRM5"/>
<keyword evidence="1" id="KW-0812">Transmembrane</keyword>
<dbReference type="InterPro" id="IPR001478">
    <property type="entry name" value="PDZ"/>
</dbReference>
<organism evidence="3 4">
    <name type="scientific">Candidatus Gallipaludibacter merdavium</name>
    <dbReference type="NCBI Taxonomy" id="2840839"/>
    <lineage>
        <taxon>Bacteria</taxon>
        <taxon>Pseudomonadati</taxon>
        <taxon>Bacteroidota</taxon>
        <taxon>Bacteroidia</taxon>
        <taxon>Bacteroidales</taxon>
        <taxon>Candidatus Gallipaludibacter</taxon>
    </lineage>
</organism>
<keyword evidence="1" id="KW-1133">Transmembrane helix</keyword>
<evidence type="ECO:0000256" key="1">
    <source>
        <dbReference type="SAM" id="Phobius"/>
    </source>
</evidence>
<dbReference type="Gene3D" id="2.40.70.10">
    <property type="entry name" value="Acid Proteases"/>
    <property type="match status" value="1"/>
</dbReference>
<comment type="caution">
    <text evidence="3">The sequence shown here is derived from an EMBL/GenBank/DDBJ whole genome shotgun (WGS) entry which is preliminary data.</text>
</comment>
<dbReference type="PROSITE" id="PS50106">
    <property type="entry name" value="PDZ"/>
    <property type="match status" value="1"/>
</dbReference>
<protein>
    <submittedName>
        <fullName evidence="3">PDZ domain-containing protein</fullName>
    </submittedName>
</protein>
<dbReference type="Pfam" id="PF13180">
    <property type="entry name" value="PDZ_2"/>
    <property type="match status" value="1"/>
</dbReference>
<dbReference type="EMBL" id="JADIMG010000013">
    <property type="protein sequence ID" value="MBO8459029.1"/>
    <property type="molecule type" value="Genomic_DNA"/>
</dbReference>
<evidence type="ECO:0000313" key="3">
    <source>
        <dbReference type="EMBL" id="MBO8459029.1"/>
    </source>
</evidence>
<dbReference type="SUPFAM" id="SSF50156">
    <property type="entry name" value="PDZ domain-like"/>
    <property type="match status" value="1"/>
</dbReference>
<evidence type="ECO:0000313" key="4">
    <source>
        <dbReference type="Proteomes" id="UP000823641"/>
    </source>
</evidence>
<feature type="transmembrane region" description="Helical" evidence="1">
    <location>
        <begin position="12"/>
        <end position="33"/>
    </location>
</feature>
<gene>
    <name evidence="3" type="ORF">IAA73_01655</name>
</gene>